<organism evidence="1 2">
    <name type="scientific">Methylobacterium currus</name>
    <dbReference type="NCBI Taxonomy" id="2051553"/>
    <lineage>
        <taxon>Bacteria</taxon>
        <taxon>Pseudomonadati</taxon>
        <taxon>Pseudomonadota</taxon>
        <taxon>Alphaproteobacteria</taxon>
        <taxon>Hyphomicrobiales</taxon>
        <taxon>Methylobacteriaceae</taxon>
        <taxon>Methylobacterium</taxon>
    </lineage>
</organism>
<gene>
    <name evidence="1" type="ORF">DA075_00920</name>
</gene>
<name>A0A2R4WDT3_9HYPH</name>
<dbReference type="OrthoDB" id="282960at2"/>
<proteinExistence type="predicted"/>
<keyword evidence="2" id="KW-1185">Reference proteome</keyword>
<dbReference type="Proteomes" id="UP000244755">
    <property type="component" value="Chromosome 1"/>
</dbReference>
<dbReference type="Pfam" id="PF09998">
    <property type="entry name" value="DUF2239"/>
    <property type="match status" value="1"/>
</dbReference>
<evidence type="ECO:0000313" key="1">
    <source>
        <dbReference type="EMBL" id="AWB19671.1"/>
    </source>
</evidence>
<dbReference type="EMBL" id="CP028843">
    <property type="protein sequence ID" value="AWB19671.1"/>
    <property type="molecule type" value="Genomic_DNA"/>
</dbReference>
<dbReference type="AlphaFoldDB" id="A0A2R4WDT3"/>
<reference evidence="1 2" key="1">
    <citation type="submission" date="2018-04" db="EMBL/GenBank/DDBJ databases">
        <title>Methylobacterium sp. PR1016A genome.</title>
        <authorList>
            <person name="Park W."/>
        </authorList>
    </citation>
    <scope>NUCLEOTIDE SEQUENCE [LARGE SCALE GENOMIC DNA]</scope>
    <source>
        <strain evidence="1 2">PR1016A</strain>
    </source>
</reference>
<sequence length="185" mass="19868">MDEPFTCTAFEDGRRLAAGSAAAVALAVKRSVERGASPLVFDDRSGRQIDFDLRGSDAEVTARLEPTARPAGRPKLGVVAREVTLLPRHWEWLAAQPGGASVALRKLVEAARNAGAGGERRRVAQEAADRFMGAMLGDASGYEEASRALYAGDADRFRTLSEDWPVDLRDHARFLAGPAFESEAA</sequence>
<dbReference type="RefSeq" id="WP_099951596.1">
    <property type="nucleotide sequence ID" value="NZ_CP028843.1"/>
</dbReference>
<accession>A0A2R4WDT3</accession>
<dbReference type="InterPro" id="IPR018715">
    <property type="entry name" value="DUF2239"/>
</dbReference>
<evidence type="ECO:0000313" key="2">
    <source>
        <dbReference type="Proteomes" id="UP000244755"/>
    </source>
</evidence>
<dbReference type="KEGG" id="mee:DA075_00920"/>
<protein>
    <submittedName>
        <fullName evidence="1">DUF2239 domain-containing protein</fullName>
    </submittedName>
</protein>